<reference evidence="3" key="1">
    <citation type="submission" date="2020-09" db="EMBL/GenBank/DDBJ databases">
        <authorList>
            <person name="Blom J."/>
        </authorList>
    </citation>
    <scope>NUCLEOTIDE SEQUENCE</scope>
    <source>
        <strain evidence="3">No.713</strain>
    </source>
</reference>
<keyword evidence="2" id="KW-0732">Signal</keyword>
<feature type="chain" id="PRO_5040765941" evidence="2">
    <location>
        <begin position="31"/>
        <end position="303"/>
    </location>
</feature>
<dbReference type="RefSeq" id="WP_254174642.1">
    <property type="nucleotide sequence ID" value="NZ_LR882967.1"/>
</dbReference>
<dbReference type="EMBL" id="LR882967">
    <property type="protein sequence ID" value="CAD5978903.1"/>
    <property type="molecule type" value="Genomic_DNA"/>
</dbReference>
<dbReference type="KEGG" id="ppsu:NO713_04455"/>
<proteinExistence type="predicted"/>
<feature type="compositionally biased region" description="Pro residues" evidence="1">
    <location>
        <begin position="277"/>
        <end position="294"/>
    </location>
</feature>
<dbReference type="AlphaFoldDB" id="A0A9W4GAH7"/>
<feature type="region of interest" description="Disordered" evidence="1">
    <location>
        <begin position="269"/>
        <end position="303"/>
    </location>
</feature>
<name>A0A9W4GAH7_9CYAN</name>
<evidence type="ECO:0000256" key="1">
    <source>
        <dbReference type="SAM" id="MobiDB-lite"/>
    </source>
</evidence>
<accession>A0A9W4GAH7</accession>
<protein>
    <submittedName>
        <fullName evidence="3">Uncharacterized protein</fullName>
    </submittedName>
</protein>
<evidence type="ECO:0000256" key="2">
    <source>
        <dbReference type="SAM" id="SignalP"/>
    </source>
</evidence>
<dbReference type="Proteomes" id="UP001153719">
    <property type="component" value="Chromosome"/>
</dbReference>
<organism evidence="3 4">
    <name type="scientific">Planktothrix pseudagardhii</name>
    <dbReference type="NCBI Taxonomy" id="132604"/>
    <lineage>
        <taxon>Bacteria</taxon>
        <taxon>Bacillati</taxon>
        <taxon>Cyanobacteriota</taxon>
        <taxon>Cyanophyceae</taxon>
        <taxon>Oscillatoriophycideae</taxon>
        <taxon>Oscillatoriales</taxon>
        <taxon>Microcoleaceae</taxon>
        <taxon>Planktothrix</taxon>
    </lineage>
</organism>
<gene>
    <name evidence="3" type="ORF">NO713_04455</name>
</gene>
<evidence type="ECO:0000313" key="4">
    <source>
        <dbReference type="Proteomes" id="UP001153719"/>
    </source>
</evidence>
<feature type="signal peptide" evidence="2">
    <location>
        <begin position="1"/>
        <end position="30"/>
    </location>
</feature>
<evidence type="ECO:0000313" key="3">
    <source>
        <dbReference type="EMBL" id="CAD5978903.1"/>
    </source>
</evidence>
<keyword evidence="4" id="KW-1185">Reference proteome</keyword>
<sequence length="303" mass="32200">MKYIKLFQGIALASTLISGIIAGVSSTVQAQQVLESSKTLSGRIDSSTGLIPVPGNPVMQGVSYTFEVEAGDDIEIKAINDEGSNNNLLLVVYPPNGSPIGPLNNGKTEESFQRKSIGIGGSWKVDVISFDNKPGNYHISLVIRRNGVVVKPQEQLPYADQVMKKLNLTVTACSTSDVVAVIDIGGEKRCTTSWKSGEWVYDAATNALAAKQPADPYIAMINSWGATRVDCNAGTALVKIAFETNKVYCIVPTSEVPAGNYAYDQASGEIVPLDAAPQPPNNPPPDYTPTPVTNPQPIDDGGF</sequence>